<dbReference type="PANTHER" id="PTHR22761">
    <property type="entry name" value="CHARGED MULTIVESICULAR BODY PROTEIN"/>
    <property type="match status" value="1"/>
</dbReference>
<evidence type="ECO:0000256" key="2">
    <source>
        <dbReference type="ARBA" id="ARBA00006190"/>
    </source>
</evidence>
<protein>
    <recommendedName>
        <fullName evidence="10">Charged multivesicular body protein 6</fullName>
    </recommendedName>
</protein>
<comment type="subcellular location">
    <subcellularLocation>
        <location evidence="1">Endosome membrane</location>
    </subcellularLocation>
</comment>
<proteinExistence type="inferred from homology"/>
<evidence type="ECO:0008006" key="10">
    <source>
        <dbReference type="Google" id="ProtNLM"/>
    </source>
</evidence>
<evidence type="ECO:0000256" key="3">
    <source>
        <dbReference type="ARBA" id="ARBA00022448"/>
    </source>
</evidence>
<evidence type="ECO:0000256" key="4">
    <source>
        <dbReference type="ARBA" id="ARBA00022753"/>
    </source>
</evidence>
<evidence type="ECO:0000256" key="7">
    <source>
        <dbReference type="SAM" id="MobiDB-lite"/>
    </source>
</evidence>
<evidence type="ECO:0000256" key="6">
    <source>
        <dbReference type="ARBA" id="ARBA00023136"/>
    </source>
</evidence>
<keyword evidence="4" id="KW-0967">Endosome</keyword>
<keyword evidence="6" id="KW-0472">Membrane</keyword>
<keyword evidence="5" id="KW-0653">Protein transport</keyword>
<dbReference type="GO" id="GO:0000815">
    <property type="term" value="C:ESCRT III complex"/>
    <property type="evidence" value="ECO:0007669"/>
    <property type="project" value="TreeGrafter"/>
</dbReference>
<dbReference type="GO" id="GO:0005771">
    <property type="term" value="C:multivesicular body"/>
    <property type="evidence" value="ECO:0007669"/>
    <property type="project" value="TreeGrafter"/>
</dbReference>
<accession>A0A8J5RB46</accession>
<comment type="caution">
    <text evidence="8">The sequence shown here is derived from an EMBL/GenBank/DDBJ whole genome shotgun (WGS) entry which is preliminary data.</text>
</comment>
<dbReference type="GO" id="GO:0032511">
    <property type="term" value="P:late endosome to vacuole transport via multivesicular body sorting pathway"/>
    <property type="evidence" value="ECO:0007669"/>
    <property type="project" value="TreeGrafter"/>
</dbReference>
<dbReference type="GO" id="GO:0006900">
    <property type="term" value="P:vesicle budding from membrane"/>
    <property type="evidence" value="ECO:0007669"/>
    <property type="project" value="TreeGrafter"/>
</dbReference>
<feature type="region of interest" description="Disordered" evidence="7">
    <location>
        <begin position="85"/>
        <end position="118"/>
    </location>
</feature>
<comment type="similarity">
    <text evidence="2">Belongs to the SNF7 family.</text>
</comment>
<evidence type="ECO:0000313" key="8">
    <source>
        <dbReference type="EMBL" id="KAG8036069.1"/>
    </source>
</evidence>
<evidence type="ECO:0000313" key="9">
    <source>
        <dbReference type="Proteomes" id="UP000729913"/>
    </source>
</evidence>
<evidence type="ECO:0000256" key="1">
    <source>
        <dbReference type="ARBA" id="ARBA00004608"/>
    </source>
</evidence>
<sequence length="118" mass="13288">MVHDIEFAQIETKVIDGLKIGNSALKMLHNVLSIDEIEKVMDETREGLEKQKELDDLLMGQLTDEDESQVEAELDALAAQQVEEVPEVPQDVLLPDVPEDLPEKSKERKDREPVALEA</sequence>
<feature type="compositionally biased region" description="Basic and acidic residues" evidence="7">
    <location>
        <begin position="101"/>
        <end position="118"/>
    </location>
</feature>
<dbReference type="OrthoDB" id="441172at2759"/>
<keyword evidence="9" id="KW-1185">Reference proteome</keyword>
<dbReference type="GO" id="GO:0015031">
    <property type="term" value="P:protein transport"/>
    <property type="evidence" value="ECO:0007669"/>
    <property type="project" value="UniProtKB-KW"/>
</dbReference>
<organism evidence="8 9">
    <name type="scientific">Cotesia typhae</name>
    <dbReference type="NCBI Taxonomy" id="2053667"/>
    <lineage>
        <taxon>Eukaryota</taxon>
        <taxon>Metazoa</taxon>
        <taxon>Ecdysozoa</taxon>
        <taxon>Arthropoda</taxon>
        <taxon>Hexapoda</taxon>
        <taxon>Insecta</taxon>
        <taxon>Pterygota</taxon>
        <taxon>Neoptera</taxon>
        <taxon>Endopterygota</taxon>
        <taxon>Hymenoptera</taxon>
        <taxon>Apocrita</taxon>
        <taxon>Ichneumonoidea</taxon>
        <taxon>Braconidae</taxon>
        <taxon>Microgastrinae</taxon>
        <taxon>Cotesia</taxon>
    </lineage>
</organism>
<dbReference type="Proteomes" id="UP000729913">
    <property type="component" value="Unassembled WGS sequence"/>
</dbReference>
<dbReference type="PANTHER" id="PTHR22761:SF5">
    <property type="entry name" value="CHARGED MULTIVESICULAR BODY PROTEIN 6"/>
    <property type="match status" value="1"/>
</dbReference>
<dbReference type="AlphaFoldDB" id="A0A8J5RB46"/>
<feature type="compositionally biased region" description="Low complexity" evidence="7">
    <location>
        <begin position="85"/>
        <end position="96"/>
    </location>
</feature>
<keyword evidence="3" id="KW-0813">Transport</keyword>
<evidence type="ECO:0000256" key="5">
    <source>
        <dbReference type="ARBA" id="ARBA00022927"/>
    </source>
</evidence>
<gene>
    <name evidence="8" type="ORF">G9C98_004648</name>
</gene>
<name>A0A8J5RB46_9HYME</name>
<reference evidence="8" key="1">
    <citation type="submission" date="2020-03" db="EMBL/GenBank/DDBJ databases">
        <authorList>
            <person name="Chebbi M.A."/>
            <person name="Drezen J.M."/>
        </authorList>
    </citation>
    <scope>NUCLEOTIDE SEQUENCE</scope>
    <source>
        <tissue evidence="8">Whole body</tissue>
    </source>
</reference>
<dbReference type="Pfam" id="PF03357">
    <property type="entry name" value="Snf7"/>
    <property type="match status" value="1"/>
</dbReference>
<dbReference type="EMBL" id="JAAOIC020000049">
    <property type="protein sequence ID" value="KAG8036069.1"/>
    <property type="molecule type" value="Genomic_DNA"/>
</dbReference>
<reference evidence="8" key="2">
    <citation type="submission" date="2021-04" db="EMBL/GenBank/DDBJ databases">
        <title>Genome-wide patterns of bracovirus chromosomal integration into multiple host tissues during parasitism.</title>
        <authorList>
            <person name="Chebbi M.A.C."/>
        </authorList>
    </citation>
    <scope>NUCLEOTIDE SEQUENCE</scope>
    <source>
        <tissue evidence="8">Whole body</tissue>
    </source>
</reference>
<dbReference type="InterPro" id="IPR005024">
    <property type="entry name" value="Snf7_fam"/>
</dbReference>